<sequence length="42" mass="4787">MKKNVLTKFFMVYLGYVLNLGILGYPNLELKFSLVNKTSSTT</sequence>
<dbReference type="PATRIC" id="fig|1492738.3.peg.1870"/>
<evidence type="ECO:0000313" key="2">
    <source>
        <dbReference type="EMBL" id="KDN54877.1"/>
    </source>
</evidence>
<evidence type="ECO:0000256" key="1">
    <source>
        <dbReference type="SAM" id="Phobius"/>
    </source>
</evidence>
<keyword evidence="1" id="KW-0812">Transmembrane</keyword>
<gene>
    <name evidence="2" type="ORF">FEM21_18820</name>
</gene>
<comment type="caution">
    <text evidence="2">The sequence shown here is derived from an EMBL/GenBank/DDBJ whole genome shotgun (WGS) entry which is preliminary data.</text>
</comment>
<name>A0A066WLJ5_9FLAO</name>
<reference evidence="2 3" key="1">
    <citation type="submission" date="2014-05" db="EMBL/GenBank/DDBJ databases">
        <title>Genome Sequence of Flavobacterium sp. EM1321.</title>
        <authorList>
            <person name="Shin S.-K."/>
            <person name="Yi H."/>
        </authorList>
    </citation>
    <scope>NUCLEOTIDE SEQUENCE [LARGE SCALE GENOMIC DNA]</scope>
    <source>
        <strain evidence="2 3">EM1321</strain>
    </source>
</reference>
<proteinExistence type="predicted"/>
<organism evidence="2 3">
    <name type="scientific">Flavobacterium seoulense</name>
    <dbReference type="NCBI Taxonomy" id="1492738"/>
    <lineage>
        <taxon>Bacteria</taxon>
        <taxon>Pseudomonadati</taxon>
        <taxon>Bacteroidota</taxon>
        <taxon>Flavobacteriia</taxon>
        <taxon>Flavobacteriales</taxon>
        <taxon>Flavobacteriaceae</taxon>
        <taxon>Flavobacterium</taxon>
    </lineage>
</organism>
<accession>A0A066WLJ5</accession>
<dbReference type="AlphaFoldDB" id="A0A066WLJ5"/>
<dbReference type="Proteomes" id="UP000027064">
    <property type="component" value="Unassembled WGS sequence"/>
</dbReference>
<keyword evidence="1" id="KW-1133">Transmembrane helix</keyword>
<keyword evidence="3" id="KW-1185">Reference proteome</keyword>
<keyword evidence="1" id="KW-0472">Membrane</keyword>
<feature type="transmembrane region" description="Helical" evidence="1">
    <location>
        <begin position="9"/>
        <end position="28"/>
    </location>
</feature>
<dbReference type="STRING" id="1492738.FEM21_18820"/>
<dbReference type="EMBL" id="JNCA01000017">
    <property type="protein sequence ID" value="KDN54877.1"/>
    <property type="molecule type" value="Genomic_DNA"/>
</dbReference>
<evidence type="ECO:0000313" key="3">
    <source>
        <dbReference type="Proteomes" id="UP000027064"/>
    </source>
</evidence>
<protein>
    <submittedName>
        <fullName evidence="2">Uncharacterized protein</fullName>
    </submittedName>
</protein>